<name>A0ABQ1QF72_9ACTN</name>
<gene>
    <name evidence="2" type="ORF">GCM10007231_24220</name>
</gene>
<accession>A0ABQ1QF72</accession>
<dbReference type="EMBL" id="BMCK01000004">
    <property type="protein sequence ID" value="GGD24236.1"/>
    <property type="molecule type" value="Genomic_DNA"/>
</dbReference>
<sequence length="202" mass="22843">MDAPDPSHATAGQNPATESRQGQFLFAEPDDDLPAHRGPQPTDALGLGEPPPGPVNWNLLTAAEAAAEWLDLDAWVDWLRHTYGLPATVVPPLWHRHDELVWELSALHIAWLAAYDPEGHPSGPLSWHREFTEARHRLREWVSTCGTRLDRDRPTRTTAWPGDPTPPYLENQITDRRADFLEFVHDDIATRRHIEDQVLDTA</sequence>
<evidence type="ECO:0000313" key="3">
    <source>
        <dbReference type="Proteomes" id="UP000630594"/>
    </source>
</evidence>
<feature type="region of interest" description="Disordered" evidence="1">
    <location>
        <begin position="1"/>
        <end position="51"/>
    </location>
</feature>
<feature type="compositionally biased region" description="Polar residues" evidence="1">
    <location>
        <begin position="10"/>
        <end position="22"/>
    </location>
</feature>
<organism evidence="2 3">
    <name type="scientific">Nocardioides daphniae</name>
    <dbReference type="NCBI Taxonomy" id="402297"/>
    <lineage>
        <taxon>Bacteria</taxon>
        <taxon>Bacillati</taxon>
        <taxon>Actinomycetota</taxon>
        <taxon>Actinomycetes</taxon>
        <taxon>Propionibacteriales</taxon>
        <taxon>Nocardioidaceae</taxon>
        <taxon>Nocardioides</taxon>
    </lineage>
</organism>
<keyword evidence="3" id="KW-1185">Reference proteome</keyword>
<protein>
    <recommendedName>
        <fullName evidence="4">DUF4913 domain-containing protein</fullName>
    </recommendedName>
</protein>
<evidence type="ECO:0000313" key="2">
    <source>
        <dbReference type="EMBL" id="GGD24236.1"/>
    </source>
</evidence>
<dbReference type="Proteomes" id="UP000630594">
    <property type="component" value="Unassembled WGS sequence"/>
</dbReference>
<evidence type="ECO:0000256" key="1">
    <source>
        <dbReference type="SAM" id="MobiDB-lite"/>
    </source>
</evidence>
<reference evidence="3" key="1">
    <citation type="journal article" date="2019" name="Int. J. Syst. Evol. Microbiol.">
        <title>The Global Catalogue of Microorganisms (GCM) 10K type strain sequencing project: providing services to taxonomists for standard genome sequencing and annotation.</title>
        <authorList>
            <consortium name="The Broad Institute Genomics Platform"/>
            <consortium name="The Broad Institute Genome Sequencing Center for Infectious Disease"/>
            <person name="Wu L."/>
            <person name="Ma J."/>
        </authorList>
    </citation>
    <scope>NUCLEOTIDE SEQUENCE [LARGE SCALE GENOMIC DNA]</scope>
    <source>
        <strain evidence="3">CCM 7403</strain>
    </source>
</reference>
<dbReference type="RefSeq" id="WP_188421921.1">
    <property type="nucleotide sequence ID" value="NZ_BMCK01000004.1"/>
</dbReference>
<evidence type="ECO:0008006" key="4">
    <source>
        <dbReference type="Google" id="ProtNLM"/>
    </source>
</evidence>
<comment type="caution">
    <text evidence="2">The sequence shown here is derived from an EMBL/GenBank/DDBJ whole genome shotgun (WGS) entry which is preliminary data.</text>
</comment>
<proteinExistence type="predicted"/>